<reference evidence="2" key="1">
    <citation type="journal article" date="2014" name="Int. J. Syst. Evol. Microbiol.">
        <title>Complete genome sequence of Corynebacterium casei LMG S-19264T (=DSM 44701T), isolated from a smear-ripened cheese.</title>
        <authorList>
            <consortium name="US DOE Joint Genome Institute (JGI-PGF)"/>
            <person name="Walter F."/>
            <person name="Albersmeier A."/>
            <person name="Kalinowski J."/>
            <person name="Ruckert C."/>
        </authorList>
    </citation>
    <scope>NUCLEOTIDE SEQUENCE</scope>
    <source>
        <strain evidence="2">JCM 3276</strain>
    </source>
</reference>
<gene>
    <name evidence="2" type="ORF">GCM10010171_30710</name>
</gene>
<dbReference type="EMBL" id="BMRB01000002">
    <property type="protein sequence ID" value="GGS34182.1"/>
    <property type="molecule type" value="Genomic_DNA"/>
</dbReference>
<protein>
    <submittedName>
        <fullName evidence="2">Uncharacterized protein</fullName>
    </submittedName>
</protein>
<keyword evidence="3" id="KW-1185">Reference proteome</keyword>
<dbReference type="AlphaFoldDB" id="A0A918LE13"/>
<evidence type="ECO:0000313" key="3">
    <source>
        <dbReference type="Proteomes" id="UP000660680"/>
    </source>
</evidence>
<reference evidence="2" key="2">
    <citation type="submission" date="2020-09" db="EMBL/GenBank/DDBJ databases">
        <authorList>
            <person name="Sun Q."/>
            <person name="Ohkuma M."/>
        </authorList>
    </citation>
    <scope>NUCLEOTIDE SEQUENCE</scope>
    <source>
        <strain evidence="2">JCM 3276</strain>
    </source>
</reference>
<name>A0A918LE13_9PSEU</name>
<accession>A0A918LE13</accession>
<dbReference type="Gene3D" id="3.30.1880.10">
    <property type="entry name" value="protein ne1242 domain like"/>
    <property type="match status" value="1"/>
</dbReference>
<dbReference type="Proteomes" id="UP000660680">
    <property type="component" value="Unassembled WGS sequence"/>
</dbReference>
<keyword evidence="1" id="KW-0732">Signal</keyword>
<organism evidence="2 3">
    <name type="scientific">Actinokineospora fastidiosa</name>
    <dbReference type="NCBI Taxonomy" id="1816"/>
    <lineage>
        <taxon>Bacteria</taxon>
        <taxon>Bacillati</taxon>
        <taxon>Actinomycetota</taxon>
        <taxon>Actinomycetes</taxon>
        <taxon>Pseudonocardiales</taxon>
        <taxon>Pseudonocardiaceae</taxon>
        <taxon>Actinokineospora</taxon>
    </lineage>
</organism>
<evidence type="ECO:0000313" key="2">
    <source>
        <dbReference type="EMBL" id="GGS34182.1"/>
    </source>
</evidence>
<dbReference type="GO" id="GO:0042438">
    <property type="term" value="P:melanin biosynthetic process"/>
    <property type="evidence" value="ECO:0007669"/>
    <property type="project" value="InterPro"/>
</dbReference>
<dbReference type="InterPro" id="IPR010928">
    <property type="entry name" value="MelC1"/>
</dbReference>
<evidence type="ECO:0000256" key="1">
    <source>
        <dbReference type="SAM" id="SignalP"/>
    </source>
</evidence>
<dbReference type="RefSeq" id="WP_189211070.1">
    <property type="nucleotide sequence ID" value="NZ_BMRB01000002.1"/>
</dbReference>
<dbReference type="Pfam" id="PF06236">
    <property type="entry name" value="MelC1"/>
    <property type="match status" value="1"/>
</dbReference>
<sequence>MRRILAAAAAAAAITCAAAPLSASATTGSGRCVPSLDAEIYQDRLLVVNDRCDPGPVVRWAVFIEYHELVVYRTEDGMYYSQINAYELFPSLLETGRAAVRTLGGENPGANG</sequence>
<dbReference type="GO" id="GO:0005507">
    <property type="term" value="F:copper ion binding"/>
    <property type="evidence" value="ECO:0007669"/>
    <property type="project" value="InterPro"/>
</dbReference>
<proteinExistence type="predicted"/>
<dbReference type="InterPro" id="IPR023199">
    <property type="entry name" value="GriE/MELC1_sf"/>
</dbReference>
<comment type="caution">
    <text evidence="2">The sequence shown here is derived from an EMBL/GenBank/DDBJ whole genome shotgun (WGS) entry which is preliminary data.</text>
</comment>
<feature type="signal peptide" evidence="1">
    <location>
        <begin position="1"/>
        <end position="25"/>
    </location>
</feature>
<feature type="chain" id="PRO_5036919133" evidence="1">
    <location>
        <begin position="26"/>
        <end position="112"/>
    </location>
</feature>